<dbReference type="GO" id="GO:0003824">
    <property type="term" value="F:catalytic activity"/>
    <property type="evidence" value="ECO:0007669"/>
    <property type="project" value="InterPro"/>
</dbReference>
<dbReference type="SUPFAM" id="SSF50800">
    <property type="entry name" value="PK beta-barrel domain-like"/>
    <property type="match status" value="1"/>
</dbReference>
<accession>A0A2W5DSY9</accession>
<dbReference type="GO" id="GO:0030170">
    <property type="term" value="F:pyridoxal phosphate binding"/>
    <property type="evidence" value="ECO:0007669"/>
    <property type="project" value="InterPro"/>
</dbReference>
<dbReference type="InterPro" id="IPR011037">
    <property type="entry name" value="Pyrv_Knase-like_insert_dom_sf"/>
</dbReference>
<dbReference type="AlphaFoldDB" id="A0A2W5DSY9"/>
<evidence type="ECO:0000313" key="2">
    <source>
        <dbReference type="EMBL" id="PZP31650.1"/>
    </source>
</evidence>
<dbReference type="PANTHER" id="PTHR36930">
    <property type="entry name" value="METAL-SULFUR CLUSTER BIOSYNTHESIS PROTEINS YUAD-RELATED"/>
    <property type="match status" value="1"/>
</dbReference>
<organism evidence="2 3">
    <name type="scientific">Roseateles depolymerans</name>
    <dbReference type="NCBI Taxonomy" id="76731"/>
    <lineage>
        <taxon>Bacteria</taxon>
        <taxon>Pseudomonadati</taxon>
        <taxon>Pseudomonadota</taxon>
        <taxon>Betaproteobacteria</taxon>
        <taxon>Burkholderiales</taxon>
        <taxon>Sphaerotilaceae</taxon>
        <taxon>Roseateles</taxon>
    </lineage>
</organism>
<evidence type="ECO:0000313" key="3">
    <source>
        <dbReference type="Proteomes" id="UP000249633"/>
    </source>
</evidence>
<reference evidence="2 3" key="1">
    <citation type="submission" date="2017-08" db="EMBL/GenBank/DDBJ databases">
        <title>Infants hospitalized years apart are colonized by the same room-sourced microbial strains.</title>
        <authorList>
            <person name="Brooks B."/>
            <person name="Olm M.R."/>
            <person name="Firek B.A."/>
            <person name="Baker R."/>
            <person name="Thomas B.C."/>
            <person name="Morowitz M.J."/>
            <person name="Banfield J.F."/>
        </authorList>
    </citation>
    <scope>NUCLEOTIDE SEQUENCE [LARGE SCALE GENOMIC DNA]</scope>
    <source>
        <strain evidence="2">S2_012_000_R2_81</strain>
    </source>
</reference>
<dbReference type="Gene3D" id="2.40.33.20">
    <property type="entry name" value="PK beta-barrel domain-like"/>
    <property type="match status" value="1"/>
</dbReference>
<dbReference type="InterPro" id="IPR005302">
    <property type="entry name" value="MoCF_Sase_C"/>
</dbReference>
<dbReference type="Proteomes" id="UP000249633">
    <property type="component" value="Unassembled WGS sequence"/>
</dbReference>
<dbReference type="EMBL" id="QFOD01000010">
    <property type="protein sequence ID" value="PZP31650.1"/>
    <property type="molecule type" value="Genomic_DNA"/>
</dbReference>
<dbReference type="Pfam" id="PF03473">
    <property type="entry name" value="MOSC"/>
    <property type="match status" value="1"/>
</dbReference>
<sequence>MHIERLYIGLPDHCQVEHQRVELSAGAGIVGDRYFGRADEPGQNITLIEAEVLEAFALAHHRAIDFSISRRNVITRGLRLNELVGREFQLGGLRLRGVELCEPCAGLGQSLASAELPAPAIVRYFLRRGGLRADVLSSGTLSVGDGFLPSPAPAAA</sequence>
<protein>
    <submittedName>
        <fullName evidence="2">Sulfurase</fullName>
    </submittedName>
</protein>
<feature type="domain" description="MOSC" evidence="1">
    <location>
        <begin position="15"/>
        <end position="150"/>
    </location>
</feature>
<dbReference type="InterPro" id="IPR052716">
    <property type="entry name" value="MOSC_domain"/>
</dbReference>
<name>A0A2W5DSY9_9BURK</name>
<comment type="caution">
    <text evidence="2">The sequence shown here is derived from an EMBL/GenBank/DDBJ whole genome shotgun (WGS) entry which is preliminary data.</text>
</comment>
<proteinExistence type="predicted"/>
<gene>
    <name evidence="2" type="ORF">DI603_12455</name>
</gene>
<evidence type="ECO:0000259" key="1">
    <source>
        <dbReference type="PROSITE" id="PS51340"/>
    </source>
</evidence>
<dbReference type="PROSITE" id="PS51340">
    <property type="entry name" value="MOSC"/>
    <property type="match status" value="1"/>
</dbReference>
<dbReference type="GO" id="GO:0030151">
    <property type="term" value="F:molybdenum ion binding"/>
    <property type="evidence" value="ECO:0007669"/>
    <property type="project" value="InterPro"/>
</dbReference>
<dbReference type="PANTHER" id="PTHR36930:SF1">
    <property type="entry name" value="MOSC DOMAIN-CONTAINING PROTEIN"/>
    <property type="match status" value="1"/>
</dbReference>